<proteinExistence type="inferred from homology"/>
<evidence type="ECO:0000313" key="10">
    <source>
        <dbReference type="EMBL" id="CAJ1499890.1"/>
    </source>
</evidence>
<organism evidence="10 11">
    <name type="scientific">[Mycobacterium] burgundiense</name>
    <dbReference type="NCBI Taxonomy" id="3064286"/>
    <lineage>
        <taxon>Bacteria</taxon>
        <taxon>Bacillati</taxon>
        <taxon>Actinomycetota</taxon>
        <taxon>Actinomycetes</taxon>
        <taxon>Mycobacteriales</taxon>
        <taxon>Mycobacteriaceae</taxon>
        <taxon>Mycolicibacterium</taxon>
    </lineage>
</organism>
<evidence type="ECO:0000256" key="7">
    <source>
        <dbReference type="ARBA" id="ARBA00039386"/>
    </source>
</evidence>
<dbReference type="Pfam" id="PF04324">
    <property type="entry name" value="Fer2_BFD"/>
    <property type="match status" value="1"/>
</dbReference>
<keyword evidence="11" id="KW-1185">Reference proteome</keyword>
<evidence type="ECO:0000256" key="5">
    <source>
        <dbReference type="ARBA" id="ARBA00023004"/>
    </source>
</evidence>
<evidence type="ECO:0000259" key="9">
    <source>
        <dbReference type="Pfam" id="PF04324"/>
    </source>
</evidence>
<reference evidence="10 11" key="1">
    <citation type="submission" date="2023-08" db="EMBL/GenBank/DDBJ databases">
        <authorList>
            <person name="Folkvardsen B D."/>
            <person name="Norman A."/>
        </authorList>
    </citation>
    <scope>NUCLEOTIDE SEQUENCE [LARGE SCALE GENOMIC DNA]</scope>
    <source>
        <strain evidence="10 11">Mu0053</strain>
    </source>
</reference>
<protein>
    <recommendedName>
        <fullName evidence="7">Bacterioferritin-associated ferredoxin</fullName>
    </recommendedName>
</protein>
<accession>A0ABM9LJ95</accession>
<dbReference type="InterPro" id="IPR052371">
    <property type="entry name" value="BFD-associated_ferredoxin"/>
</dbReference>
<evidence type="ECO:0000256" key="1">
    <source>
        <dbReference type="ARBA" id="ARBA00022448"/>
    </source>
</evidence>
<dbReference type="RefSeq" id="WP_308481762.1">
    <property type="nucleotide sequence ID" value="NZ_OY726397.1"/>
</dbReference>
<dbReference type="PANTHER" id="PTHR37424">
    <property type="entry name" value="BACTERIOFERRITIN-ASSOCIATED FERREDOXIN"/>
    <property type="match status" value="1"/>
</dbReference>
<keyword evidence="5" id="KW-0408">Iron</keyword>
<keyword evidence="3" id="KW-0479">Metal-binding</keyword>
<evidence type="ECO:0000256" key="6">
    <source>
        <dbReference type="ARBA" id="ARBA00023014"/>
    </source>
</evidence>
<feature type="domain" description="BFD-like [2Fe-2S]-binding" evidence="9">
    <location>
        <begin position="2"/>
        <end position="50"/>
    </location>
</feature>
<comment type="similarity">
    <text evidence="8">Belongs to the Bfd family.</text>
</comment>
<keyword evidence="1" id="KW-0813">Transport</keyword>
<evidence type="ECO:0000256" key="2">
    <source>
        <dbReference type="ARBA" id="ARBA00022714"/>
    </source>
</evidence>
<dbReference type="PANTHER" id="PTHR37424:SF1">
    <property type="entry name" value="BACTERIOFERRITIN-ASSOCIATED FERREDOXIN"/>
    <property type="match status" value="1"/>
</dbReference>
<name>A0ABM9LJ95_9MYCO</name>
<sequence length="57" mass="5673">MYVCLCLGITSSTVAEVVAAGARTANAVAEACGAGSECARCRRSVRAVIDAAAEPAE</sequence>
<dbReference type="Gene3D" id="1.10.10.1100">
    <property type="entry name" value="BFD-like [2Fe-2S]-binding domain"/>
    <property type="match status" value="1"/>
</dbReference>
<dbReference type="EMBL" id="OY726397">
    <property type="protein sequence ID" value="CAJ1499890.1"/>
    <property type="molecule type" value="Genomic_DNA"/>
</dbReference>
<dbReference type="Proteomes" id="UP001190465">
    <property type="component" value="Chromosome"/>
</dbReference>
<evidence type="ECO:0000256" key="3">
    <source>
        <dbReference type="ARBA" id="ARBA00022723"/>
    </source>
</evidence>
<evidence type="ECO:0000313" key="11">
    <source>
        <dbReference type="Proteomes" id="UP001190465"/>
    </source>
</evidence>
<keyword evidence="2" id="KW-0001">2Fe-2S</keyword>
<dbReference type="InterPro" id="IPR041854">
    <property type="entry name" value="BFD-like_2Fe2S-bd_dom_sf"/>
</dbReference>
<evidence type="ECO:0000256" key="4">
    <source>
        <dbReference type="ARBA" id="ARBA00022982"/>
    </source>
</evidence>
<keyword evidence="6" id="KW-0411">Iron-sulfur</keyword>
<dbReference type="InterPro" id="IPR007419">
    <property type="entry name" value="BFD-like_2Fe2S-bd_dom"/>
</dbReference>
<keyword evidence="4" id="KW-0249">Electron transport</keyword>
<gene>
    <name evidence="10" type="ORF">MU0053_001529</name>
</gene>
<evidence type="ECO:0000256" key="8">
    <source>
        <dbReference type="ARBA" id="ARBA00046332"/>
    </source>
</evidence>